<reference evidence="8" key="1">
    <citation type="journal article" date="2019" name="Int. J. Syst. Evol. Microbiol.">
        <title>The Global Catalogue of Microorganisms (GCM) 10K type strain sequencing project: providing services to taxonomists for standard genome sequencing and annotation.</title>
        <authorList>
            <consortium name="The Broad Institute Genomics Platform"/>
            <consortium name="The Broad Institute Genome Sequencing Center for Infectious Disease"/>
            <person name="Wu L."/>
            <person name="Ma J."/>
        </authorList>
    </citation>
    <scope>NUCLEOTIDE SEQUENCE [LARGE SCALE GENOMIC DNA]</scope>
    <source>
        <strain evidence="8">CGMCC 4.5798</strain>
    </source>
</reference>
<organism evidence="7 8">
    <name type="scientific">Massilia aerilata</name>
    <dbReference type="NCBI Taxonomy" id="453817"/>
    <lineage>
        <taxon>Bacteria</taxon>
        <taxon>Pseudomonadati</taxon>
        <taxon>Pseudomonadota</taxon>
        <taxon>Betaproteobacteria</taxon>
        <taxon>Burkholderiales</taxon>
        <taxon>Oxalobacteraceae</taxon>
        <taxon>Telluria group</taxon>
        <taxon>Massilia</taxon>
    </lineage>
</organism>
<feature type="transmembrane region" description="Helical" evidence="6">
    <location>
        <begin position="148"/>
        <end position="172"/>
    </location>
</feature>
<dbReference type="PANTHER" id="PTHR30086:SF20">
    <property type="entry name" value="ARGININE EXPORTER PROTEIN ARGO-RELATED"/>
    <property type="match status" value="1"/>
</dbReference>
<evidence type="ECO:0000256" key="6">
    <source>
        <dbReference type="SAM" id="Phobius"/>
    </source>
</evidence>
<evidence type="ECO:0000313" key="7">
    <source>
        <dbReference type="EMBL" id="MFC5550032.1"/>
    </source>
</evidence>
<feature type="transmembrane region" description="Helical" evidence="6">
    <location>
        <begin position="44"/>
        <end position="67"/>
    </location>
</feature>
<feature type="transmembrane region" description="Helical" evidence="6">
    <location>
        <begin position="114"/>
        <end position="136"/>
    </location>
</feature>
<keyword evidence="5 6" id="KW-0472">Membrane</keyword>
<name>A0ABW0RZM4_9BURK</name>
<accession>A0ABW0RZM4</accession>
<feature type="transmembrane region" description="Helical" evidence="6">
    <location>
        <begin position="73"/>
        <end position="94"/>
    </location>
</feature>
<dbReference type="Proteomes" id="UP001596086">
    <property type="component" value="Unassembled WGS sequence"/>
</dbReference>
<sequence length="203" mass="21483">MDLALAISFWCMNFVLSITPGPAVVNVMGAALRSGLKPAQASIAGILLGNCIYIVLALLGLGAIFAAMPGSLAVLRVLGAAYIGWLGIQALRSWRRARQDGHREIPPPASARRLFSDALALQLANPKSVLFFGAMLPQFVQPGAWPPVVQMALLGAVAVLLEYPVLCAYAWLARRQLGGARSGILQLATGCLLLLCALRIVRA</sequence>
<evidence type="ECO:0000256" key="1">
    <source>
        <dbReference type="ARBA" id="ARBA00004651"/>
    </source>
</evidence>
<proteinExistence type="predicted"/>
<dbReference type="EMBL" id="JBHSMZ010000010">
    <property type="protein sequence ID" value="MFC5550032.1"/>
    <property type="molecule type" value="Genomic_DNA"/>
</dbReference>
<keyword evidence="3 6" id="KW-0812">Transmembrane</keyword>
<evidence type="ECO:0000256" key="2">
    <source>
        <dbReference type="ARBA" id="ARBA00022475"/>
    </source>
</evidence>
<protein>
    <submittedName>
        <fullName evidence="7">LysE family translocator</fullName>
    </submittedName>
</protein>
<dbReference type="PANTHER" id="PTHR30086">
    <property type="entry name" value="ARGININE EXPORTER PROTEIN ARGO"/>
    <property type="match status" value="1"/>
</dbReference>
<comment type="subcellular location">
    <subcellularLocation>
        <location evidence="1">Cell membrane</location>
        <topology evidence="1">Multi-pass membrane protein</topology>
    </subcellularLocation>
</comment>
<evidence type="ECO:0000256" key="4">
    <source>
        <dbReference type="ARBA" id="ARBA00022989"/>
    </source>
</evidence>
<dbReference type="Pfam" id="PF01810">
    <property type="entry name" value="LysE"/>
    <property type="match status" value="1"/>
</dbReference>
<keyword evidence="8" id="KW-1185">Reference proteome</keyword>
<dbReference type="PIRSF" id="PIRSF006324">
    <property type="entry name" value="LeuE"/>
    <property type="match status" value="1"/>
</dbReference>
<feature type="transmembrane region" description="Helical" evidence="6">
    <location>
        <begin position="184"/>
        <end position="201"/>
    </location>
</feature>
<keyword evidence="4 6" id="KW-1133">Transmembrane helix</keyword>
<comment type="caution">
    <text evidence="7">The sequence shown here is derived from an EMBL/GenBank/DDBJ whole genome shotgun (WGS) entry which is preliminary data.</text>
</comment>
<evidence type="ECO:0000256" key="5">
    <source>
        <dbReference type="ARBA" id="ARBA00023136"/>
    </source>
</evidence>
<dbReference type="RefSeq" id="WP_379772121.1">
    <property type="nucleotide sequence ID" value="NZ_JBHSMZ010000010.1"/>
</dbReference>
<feature type="transmembrane region" description="Helical" evidence="6">
    <location>
        <begin position="6"/>
        <end position="32"/>
    </location>
</feature>
<gene>
    <name evidence="7" type="ORF">ACFPO9_16075</name>
</gene>
<evidence type="ECO:0000256" key="3">
    <source>
        <dbReference type="ARBA" id="ARBA00022692"/>
    </source>
</evidence>
<evidence type="ECO:0000313" key="8">
    <source>
        <dbReference type="Proteomes" id="UP001596086"/>
    </source>
</evidence>
<keyword evidence="2" id="KW-1003">Cell membrane</keyword>
<dbReference type="InterPro" id="IPR001123">
    <property type="entry name" value="LeuE-type"/>
</dbReference>